<evidence type="ECO:0008006" key="4">
    <source>
        <dbReference type="Google" id="ProtNLM"/>
    </source>
</evidence>
<sequence>KVGRMEDARVVFDGLVVKNAVTWTTMIAGYARVGKSDVSLELLSEMKESDVVPDRYVLSSALSACSILGFLEGGKQIHCFVLRRGASMDISVSNALVDFYAKCGRQTHAYTIKTNLDKDEFVNNGLIDIHSKCSCLDDARRVFNAILNRNVIGYNAMIEGYSRLNNLYEALDLFREMRLKNIDLSLLTFVSLLGVSAL</sequence>
<dbReference type="Gene3D" id="1.25.40.10">
    <property type="entry name" value="Tetratricopeptide repeat domain"/>
    <property type="match status" value="2"/>
</dbReference>
<keyword evidence="1" id="KW-0677">Repeat</keyword>
<name>A0A699SCL0_TANCI</name>
<dbReference type="AlphaFoldDB" id="A0A699SCL0"/>
<dbReference type="GO" id="GO:0003723">
    <property type="term" value="F:RNA binding"/>
    <property type="evidence" value="ECO:0007669"/>
    <property type="project" value="InterPro"/>
</dbReference>
<evidence type="ECO:0000256" key="1">
    <source>
        <dbReference type="ARBA" id="ARBA00022737"/>
    </source>
</evidence>
<dbReference type="GO" id="GO:0009451">
    <property type="term" value="P:RNA modification"/>
    <property type="evidence" value="ECO:0007669"/>
    <property type="project" value="InterPro"/>
</dbReference>
<feature type="non-terminal residue" evidence="3">
    <location>
        <position position="198"/>
    </location>
</feature>
<accession>A0A699SCL0</accession>
<feature type="repeat" description="PPR" evidence="2">
    <location>
        <begin position="150"/>
        <end position="184"/>
    </location>
</feature>
<dbReference type="PROSITE" id="PS51375">
    <property type="entry name" value="PPR"/>
    <property type="match status" value="2"/>
</dbReference>
<organism evidence="3">
    <name type="scientific">Tanacetum cinerariifolium</name>
    <name type="common">Dalmatian daisy</name>
    <name type="synonym">Chrysanthemum cinerariifolium</name>
    <dbReference type="NCBI Taxonomy" id="118510"/>
    <lineage>
        <taxon>Eukaryota</taxon>
        <taxon>Viridiplantae</taxon>
        <taxon>Streptophyta</taxon>
        <taxon>Embryophyta</taxon>
        <taxon>Tracheophyta</taxon>
        <taxon>Spermatophyta</taxon>
        <taxon>Magnoliopsida</taxon>
        <taxon>eudicotyledons</taxon>
        <taxon>Gunneridae</taxon>
        <taxon>Pentapetalae</taxon>
        <taxon>asterids</taxon>
        <taxon>campanulids</taxon>
        <taxon>Asterales</taxon>
        <taxon>Asteraceae</taxon>
        <taxon>Asteroideae</taxon>
        <taxon>Anthemideae</taxon>
        <taxon>Anthemidinae</taxon>
        <taxon>Tanacetum</taxon>
    </lineage>
</organism>
<dbReference type="InterPro" id="IPR046960">
    <property type="entry name" value="PPR_At4g14850-like_plant"/>
</dbReference>
<dbReference type="Pfam" id="PF13041">
    <property type="entry name" value="PPR_2"/>
    <property type="match status" value="2"/>
</dbReference>
<feature type="repeat" description="PPR" evidence="2">
    <location>
        <begin position="19"/>
        <end position="53"/>
    </location>
</feature>
<dbReference type="PANTHER" id="PTHR47926">
    <property type="entry name" value="PENTATRICOPEPTIDE REPEAT-CONTAINING PROTEIN"/>
    <property type="match status" value="1"/>
</dbReference>
<evidence type="ECO:0000256" key="2">
    <source>
        <dbReference type="PROSITE-ProRule" id="PRU00708"/>
    </source>
</evidence>
<dbReference type="EMBL" id="BKCJ011154170">
    <property type="protein sequence ID" value="GFC95389.1"/>
    <property type="molecule type" value="Genomic_DNA"/>
</dbReference>
<dbReference type="NCBIfam" id="TIGR00756">
    <property type="entry name" value="PPR"/>
    <property type="match status" value="2"/>
</dbReference>
<evidence type="ECO:0000313" key="3">
    <source>
        <dbReference type="EMBL" id="GFC95389.1"/>
    </source>
</evidence>
<feature type="non-terminal residue" evidence="3">
    <location>
        <position position="1"/>
    </location>
</feature>
<reference evidence="3" key="1">
    <citation type="journal article" date="2019" name="Sci. Rep.">
        <title>Draft genome of Tanacetum cinerariifolium, the natural source of mosquito coil.</title>
        <authorList>
            <person name="Yamashiro T."/>
            <person name="Shiraishi A."/>
            <person name="Satake H."/>
            <person name="Nakayama K."/>
        </authorList>
    </citation>
    <scope>NUCLEOTIDE SEQUENCE</scope>
</reference>
<comment type="caution">
    <text evidence="3">The sequence shown here is derived from an EMBL/GenBank/DDBJ whole genome shotgun (WGS) entry which is preliminary data.</text>
</comment>
<protein>
    <recommendedName>
        <fullName evidence="4">Pentatricopeptide repeat-containing protein</fullName>
    </recommendedName>
</protein>
<dbReference type="InterPro" id="IPR002885">
    <property type="entry name" value="PPR_rpt"/>
</dbReference>
<gene>
    <name evidence="3" type="ORF">Tci_867359</name>
</gene>
<proteinExistence type="predicted"/>
<dbReference type="InterPro" id="IPR011990">
    <property type="entry name" value="TPR-like_helical_dom_sf"/>
</dbReference>